<dbReference type="Gene3D" id="2.60.40.150">
    <property type="entry name" value="C2 domain"/>
    <property type="match status" value="1"/>
</dbReference>
<dbReference type="EMBL" id="CAWYQH010000152">
    <property type="protein sequence ID" value="CAK8695637.1"/>
    <property type="molecule type" value="Genomic_DNA"/>
</dbReference>
<dbReference type="SUPFAM" id="SSF49562">
    <property type="entry name" value="C2 domain (Calcium/lipid-binding domain, CaLB)"/>
    <property type="match status" value="1"/>
</dbReference>
<dbReference type="PANTHER" id="PTHR10728:SF40">
    <property type="entry name" value="PATATIN FAMILY PROTEIN"/>
    <property type="match status" value="1"/>
</dbReference>
<sequence>MEDFIKYEDDIQRVYDTIQLDFEPVTVIKIALIRYRNISTTAFADFLLTAKTKKMAELIFLLSEYALFLEAISRALNFLQIRSETMSALFSKVDTPDLQFKVSCSKSKNSEKLETCTMPDNCVDCDINESFQFVLRDDVRENETVFIEVKLYDNDVSYHDFLAQETIDVTNTAMDQNEHKTINFGLHGQLDVEIMKSVEDTPDFRYSLGLHPKEKEYRKKRLPHVYQALKTLLKGRNCSWNVAETPVVSVACSGGGFRALTVTSGAMEALKDAGLLDVITYLTGLSGSAWQFNSAPYTSVKRRYLLISAQATVYIVYRKFPLIGNRNSLGRTAKMYSFAQDFDSLKRFRLNPLDTRPPAPQSKDVLDNFGLENLKATVSKETPVLSFADGGIFTNVPTYTPLRPQRTTDVLIVFDFNGYVSDDNFDYEPLIAGSLHDWRSGLKFPQVDFEEIIHSPPKEFLLFPGDDDGSPTVLWFTLCNKKFRSLPNYIPRSKEPVAGYLNIRFTSWRHPSVRFT</sequence>
<organism evidence="5 6">
    <name type="scientific">Clavelina lepadiformis</name>
    <name type="common">Light-bulb sea squirt</name>
    <name type="synonym">Ascidia lepadiformis</name>
    <dbReference type="NCBI Taxonomy" id="159417"/>
    <lineage>
        <taxon>Eukaryota</taxon>
        <taxon>Metazoa</taxon>
        <taxon>Chordata</taxon>
        <taxon>Tunicata</taxon>
        <taxon>Ascidiacea</taxon>
        <taxon>Aplousobranchia</taxon>
        <taxon>Clavelinidae</taxon>
        <taxon>Clavelina</taxon>
    </lineage>
</organism>
<protein>
    <recommendedName>
        <fullName evidence="4">PLA2c domain-containing protein</fullName>
    </recommendedName>
</protein>
<evidence type="ECO:0000259" key="4">
    <source>
        <dbReference type="PROSITE" id="PS51210"/>
    </source>
</evidence>
<reference evidence="5 6" key="1">
    <citation type="submission" date="2024-02" db="EMBL/GenBank/DDBJ databases">
        <authorList>
            <person name="Daric V."/>
            <person name="Darras S."/>
        </authorList>
    </citation>
    <scope>NUCLEOTIDE SEQUENCE [LARGE SCALE GENOMIC DNA]</scope>
</reference>
<dbReference type="PROSITE" id="PS51210">
    <property type="entry name" value="PLA2C"/>
    <property type="match status" value="1"/>
</dbReference>
<evidence type="ECO:0000256" key="3">
    <source>
        <dbReference type="PROSITE-ProRule" id="PRU00555"/>
    </source>
</evidence>
<evidence type="ECO:0000256" key="2">
    <source>
        <dbReference type="ARBA" id="ARBA00023098"/>
    </source>
</evidence>
<name>A0ABP0GVJ4_CLALP</name>
<dbReference type="PANTHER" id="PTHR10728">
    <property type="entry name" value="CYTOSOLIC PHOSPHOLIPASE A2"/>
    <property type="match status" value="1"/>
</dbReference>
<dbReference type="Gene3D" id="3.40.1090.10">
    <property type="entry name" value="Cytosolic phospholipase A2 catalytic domain"/>
    <property type="match status" value="1"/>
</dbReference>
<dbReference type="InterPro" id="IPR016035">
    <property type="entry name" value="Acyl_Trfase/lysoPLipase"/>
</dbReference>
<dbReference type="InterPro" id="IPR002642">
    <property type="entry name" value="LysoPLipase_cat_dom"/>
</dbReference>
<keyword evidence="2 3" id="KW-0443">Lipid metabolism</keyword>
<gene>
    <name evidence="5" type="ORF">CVLEPA_LOCUS28885</name>
</gene>
<evidence type="ECO:0000313" key="5">
    <source>
        <dbReference type="EMBL" id="CAK8695637.1"/>
    </source>
</evidence>
<dbReference type="Pfam" id="PF01735">
    <property type="entry name" value="PLA2_B"/>
    <property type="match status" value="1"/>
</dbReference>
<evidence type="ECO:0000256" key="1">
    <source>
        <dbReference type="ARBA" id="ARBA00022801"/>
    </source>
</evidence>
<evidence type="ECO:0000313" key="6">
    <source>
        <dbReference type="Proteomes" id="UP001642483"/>
    </source>
</evidence>
<dbReference type="Proteomes" id="UP001642483">
    <property type="component" value="Unassembled WGS sequence"/>
</dbReference>
<keyword evidence="3" id="KW-0442">Lipid degradation</keyword>
<dbReference type="InterPro" id="IPR035892">
    <property type="entry name" value="C2_domain_sf"/>
</dbReference>
<keyword evidence="6" id="KW-1185">Reference proteome</keyword>
<comment type="caution">
    <text evidence="5">The sequence shown here is derived from an EMBL/GenBank/DDBJ whole genome shotgun (WGS) entry which is preliminary data.</text>
</comment>
<dbReference type="SUPFAM" id="SSF52151">
    <property type="entry name" value="FabD/lysophospholipase-like"/>
    <property type="match status" value="1"/>
</dbReference>
<feature type="domain" description="PLA2c" evidence="4">
    <location>
        <begin position="196"/>
        <end position="294"/>
    </location>
</feature>
<proteinExistence type="predicted"/>
<keyword evidence="1 3" id="KW-0378">Hydrolase</keyword>
<accession>A0ABP0GVJ4</accession>